<dbReference type="InterPro" id="IPR037171">
    <property type="entry name" value="NagB/RpiA_transferase-like"/>
</dbReference>
<comment type="catalytic activity">
    <reaction evidence="5">
        <text>(6S)-5-formyl-5,6,7,8-tetrahydrofolate + ATP = (6R)-5,10-methenyltetrahydrofolate + ADP + phosphate</text>
        <dbReference type="Rhea" id="RHEA:10488"/>
        <dbReference type="ChEBI" id="CHEBI:30616"/>
        <dbReference type="ChEBI" id="CHEBI:43474"/>
        <dbReference type="ChEBI" id="CHEBI:57455"/>
        <dbReference type="ChEBI" id="CHEBI:57457"/>
        <dbReference type="ChEBI" id="CHEBI:456216"/>
        <dbReference type="EC" id="6.3.3.2"/>
    </reaction>
</comment>
<organism evidence="6 7">
    <name type="scientific">Flavobacterium silvaticum</name>
    <dbReference type="NCBI Taxonomy" id="1852020"/>
    <lineage>
        <taxon>Bacteria</taxon>
        <taxon>Pseudomonadati</taxon>
        <taxon>Bacteroidota</taxon>
        <taxon>Flavobacteriia</taxon>
        <taxon>Flavobacteriales</taxon>
        <taxon>Flavobacteriaceae</taxon>
        <taxon>Flavobacterium</taxon>
    </lineage>
</organism>
<dbReference type="GO" id="GO:0035999">
    <property type="term" value="P:tetrahydrofolate interconversion"/>
    <property type="evidence" value="ECO:0007669"/>
    <property type="project" value="TreeGrafter"/>
</dbReference>
<dbReference type="GO" id="GO:0030272">
    <property type="term" value="F:5-formyltetrahydrofolate cyclo-ligase activity"/>
    <property type="evidence" value="ECO:0007669"/>
    <property type="project" value="UniProtKB-EC"/>
</dbReference>
<keyword evidence="7" id="KW-1185">Reference proteome</keyword>
<gene>
    <name evidence="6" type="ORF">G6047_06160</name>
</gene>
<dbReference type="PANTHER" id="PTHR23407">
    <property type="entry name" value="ATPASE INHIBITOR/5-FORMYLTETRAHYDROFOLATE CYCLO-LIGASE"/>
    <property type="match status" value="1"/>
</dbReference>
<accession>A0A972FSC8</accession>
<dbReference type="Gene3D" id="3.40.50.10420">
    <property type="entry name" value="NagB/RpiA/CoA transferase-like"/>
    <property type="match status" value="1"/>
</dbReference>
<dbReference type="SUPFAM" id="SSF100950">
    <property type="entry name" value="NagB/RpiA/CoA transferase-like"/>
    <property type="match status" value="1"/>
</dbReference>
<keyword evidence="5" id="KW-0479">Metal-binding</keyword>
<reference evidence="6" key="1">
    <citation type="submission" date="2020-02" db="EMBL/GenBank/DDBJ databases">
        <title>Flavobacterium sp. genome.</title>
        <authorList>
            <person name="Jung H.S."/>
            <person name="Baek J.H."/>
            <person name="Jeon C.O."/>
        </authorList>
    </citation>
    <scope>NUCLEOTIDE SEQUENCE</scope>
    <source>
        <strain evidence="6">SE-s28</strain>
    </source>
</reference>
<evidence type="ECO:0000256" key="5">
    <source>
        <dbReference type="RuleBase" id="RU361279"/>
    </source>
</evidence>
<dbReference type="InterPro" id="IPR002698">
    <property type="entry name" value="FTHF_cligase"/>
</dbReference>
<evidence type="ECO:0000313" key="7">
    <source>
        <dbReference type="Proteomes" id="UP000712080"/>
    </source>
</evidence>
<keyword evidence="6" id="KW-0436">Ligase</keyword>
<feature type="binding site" evidence="4">
    <location>
        <begin position="3"/>
        <end position="7"/>
    </location>
    <ligand>
        <name>ATP</name>
        <dbReference type="ChEBI" id="CHEBI:30616"/>
    </ligand>
</feature>
<dbReference type="PIRSF" id="PIRSF006806">
    <property type="entry name" value="FTHF_cligase"/>
    <property type="match status" value="1"/>
</dbReference>
<feature type="binding site" evidence="4">
    <location>
        <position position="48"/>
    </location>
    <ligand>
        <name>substrate</name>
    </ligand>
</feature>
<dbReference type="RefSeq" id="WP_169526614.1">
    <property type="nucleotide sequence ID" value="NZ_JAAMPU010000102.1"/>
</dbReference>
<comment type="cofactor">
    <cofactor evidence="5">
        <name>Mg(2+)</name>
        <dbReference type="ChEBI" id="CHEBI:18420"/>
    </cofactor>
</comment>
<evidence type="ECO:0000256" key="3">
    <source>
        <dbReference type="ARBA" id="ARBA00022840"/>
    </source>
</evidence>
<dbReference type="GO" id="GO:0009396">
    <property type="term" value="P:folic acid-containing compound biosynthetic process"/>
    <property type="evidence" value="ECO:0007669"/>
    <property type="project" value="TreeGrafter"/>
</dbReference>
<name>A0A972FSC8_9FLAO</name>
<dbReference type="EMBL" id="JAAMPU010000102">
    <property type="protein sequence ID" value="NMH27608.1"/>
    <property type="molecule type" value="Genomic_DNA"/>
</dbReference>
<dbReference type="GO" id="GO:0005524">
    <property type="term" value="F:ATP binding"/>
    <property type="evidence" value="ECO:0007669"/>
    <property type="project" value="UniProtKB-KW"/>
</dbReference>
<dbReference type="AlphaFoldDB" id="A0A972FSC8"/>
<dbReference type="GO" id="GO:0046872">
    <property type="term" value="F:metal ion binding"/>
    <property type="evidence" value="ECO:0007669"/>
    <property type="project" value="UniProtKB-KW"/>
</dbReference>
<feature type="binding site" evidence="4">
    <location>
        <begin position="132"/>
        <end position="140"/>
    </location>
    <ligand>
        <name>ATP</name>
        <dbReference type="ChEBI" id="CHEBI:30616"/>
    </ligand>
</feature>
<dbReference type="EC" id="6.3.3.2" evidence="5"/>
<dbReference type="NCBIfam" id="TIGR02727">
    <property type="entry name" value="MTHFS_bact"/>
    <property type="match status" value="1"/>
</dbReference>
<dbReference type="Pfam" id="PF01812">
    <property type="entry name" value="5-FTHF_cyc-lig"/>
    <property type="match status" value="1"/>
</dbReference>
<evidence type="ECO:0000313" key="6">
    <source>
        <dbReference type="EMBL" id="NMH27608.1"/>
    </source>
</evidence>
<dbReference type="Proteomes" id="UP000712080">
    <property type="component" value="Unassembled WGS sequence"/>
</dbReference>
<evidence type="ECO:0000256" key="1">
    <source>
        <dbReference type="ARBA" id="ARBA00010638"/>
    </source>
</evidence>
<keyword evidence="3 4" id="KW-0067">ATP-binding</keyword>
<keyword evidence="5" id="KW-0460">Magnesium</keyword>
<feature type="binding site" evidence="4">
    <location>
        <position position="55"/>
    </location>
    <ligand>
        <name>substrate</name>
    </ligand>
</feature>
<keyword evidence="2 4" id="KW-0547">Nucleotide-binding</keyword>
<evidence type="ECO:0000256" key="4">
    <source>
        <dbReference type="PIRSR" id="PIRSR006806-1"/>
    </source>
</evidence>
<dbReference type="InterPro" id="IPR024185">
    <property type="entry name" value="FTHF_cligase-like_sf"/>
</dbReference>
<sequence length="190" mass="21933">MTKAEVRKRYLDLRKKLTPDEIESLSLGIANQFLRLPIWDMKYFHVFLPIRSKNEVDTEFLLTLLQGKDKEVVLSRSDFESHQMHHFLLTDSTRIIVNEYGIPEPEDGIEVPPNKIEAVIVPLLAFDANGQRIGYGKGFYDRFLSDCNSNVLKIGVSFYDISDSWEDVLPTDIALDFCVTPENVFDFRQV</sequence>
<protein>
    <recommendedName>
        <fullName evidence="5">5-formyltetrahydrofolate cyclo-ligase</fullName>
        <ecNumber evidence="5">6.3.3.2</ecNumber>
    </recommendedName>
</protein>
<comment type="similarity">
    <text evidence="1 5">Belongs to the 5-formyltetrahydrofolate cyclo-ligase family.</text>
</comment>
<evidence type="ECO:0000256" key="2">
    <source>
        <dbReference type="ARBA" id="ARBA00022741"/>
    </source>
</evidence>
<comment type="caution">
    <text evidence="6">The sequence shown here is derived from an EMBL/GenBank/DDBJ whole genome shotgun (WGS) entry which is preliminary data.</text>
</comment>
<proteinExistence type="inferred from homology"/>
<dbReference type="PANTHER" id="PTHR23407:SF1">
    <property type="entry name" value="5-FORMYLTETRAHYDROFOLATE CYCLO-LIGASE"/>
    <property type="match status" value="1"/>
</dbReference>